<accession>A0A9N9DFM4</accession>
<reference evidence="2" key="1">
    <citation type="submission" date="2021-06" db="EMBL/GenBank/DDBJ databases">
        <authorList>
            <person name="Kallberg Y."/>
            <person name="Tangrot J."/>
            <person name="Rosling A."/>
        </authorList>
    </citation>
    <scope>NUCLEOTIDE SEQUENCE</scope>
    <source>
        <strain evidence="2">AZ414A</strain>
    </source>
</reference>
<evidence type="ECO:0000313" key="2">
    <source>
        <dbReference type="EMBL" id="CAG8633951.1"/>
    </source>
</evidence>
<protein>
    <submittedName>
        <fullName evidence="2">10898_t:CDS:1</fullName>
    </submittedName>
</protein>
<dbReference type="Gene3D" id="1.10.510.10">
    <property type="entry name" value="Transferase(Phosphotransferase) domain 1"/>
    <property type="match status" value="1"/>
</dbReference>
<name>A0A9N9DFM4_9GLOM</name>
<dbReference type="InterPro" id="IPR008266">
    <property type="entry name" value="Tyr_kinase_AS"/>
</dbReference>
<evidence type="ECO:0000259" key="1">
    <source>
        <dbReference type="PROSITE" id="PS50011"/>
    </source>
</evidence>
<dbReference type="PANTHER" id="PTHR44329">
    <property type="entry name" value="SERINE/THREONINE-PROTEIN KINASE TNNI3K-RELATED"/>
    <property type="match status" value="1"/>
</dbReference>
<feature type="non-terminal residue" evidence="2">
    <location>
        <position position="151"/>
    </location>
</feature>
<dbReference type="PROSITE" id="PS50011">
    <property type="entry name" value="PROTEIN_KINASE_DOM"/>
    <property type="match status" value="1"/>
</dbReference>
<dbReference type="PROSITE" id="PS00109">
    <property type="entry name" value="PROTEIN_KINASE_TYR"/>
    <property type="match status" value="1"/>
</dbReference>
<comment type="caution">
    <text evidence="2">The sequence shown here is derived from an EMBL/GenBank/DDBJ whole genome shotgun (WGS) entry which is preliminary data.</text>
</comment>
<organism evidence="2 3">
    <name type="scientific">Diversispora eburnea</name>
    <dbReference type="NCBI Taxonomy" id="1213867"/>
    <lineage>
        <taxon>Eukaryota</taxon>
        <taxon>Fungi</taxon>
        <taxon>Fungi incertae sedis</taxon>
        <taxon>Mucoromycota</taxon>
        <taxon>Glomeromycotina</taxon>
        <taxon>Glomeromycetes</taxon>
        <taxon>Diversisporales</taxon>
        <taxon>Diversisporaceae</taxon>
        <taxon>Diversispora</taxon>
    </lineage>
</organism>
<dbReference type="InterPro" id="IPR000719">
    <property type="entry name" value="Prot_kinase_dom"/>
</dbReference>
<dbReference type="Proteomes" id="UP000789706">
    <property type="component" value="Unassembled WGS sequence"/>
</dbReference>
<gene>
    <name evidence="2" type="ORF">DEBURN_LOCUS10890</name>
</gene>
<feature type="domain" description="Protein kinase" evidence="1">
    <location>
        <begin position="1"/>
        <end position="151"/>
    </location>
</feature>
<proteinExistence type="predicted"/>
<dbReference type="AlphaFoldDB" id="A0A9N9DFM4"/>
<sequence length="151" mass="17723">QKVALKEIKDSRYDIAEILKVVKTVKNYNYYSGISIKPSTKNYIFVMDLFDDDLHNYLTKTFWDLEWETKTKILTSIAESLESLHAKNLVHCDLRSENILLNYNEYFYNELILNYNPKNNETYGSIPYIPPEVLKGNDFIREGDIYSFGGI</sequence>
<dbReference type="GO" id="GO:0004674">
    <property type="term" value="F:protein serine/threonine kinase activity"/>
    <property type="evidence" value="ECO:0007669"/>
    <property type="project" value="TreeGrafter"/>
</dbReference>
<dbReference type="SUPFAM" id="SSF56112">
    <property type="entry name" value="Protein kinase-like (PK-like)"/>
    <property type="match status" value="1"/>
</dbReference>
<dbReference type="InterPro" id="IPR011009">
    <property type="entry name" value="Kinase-like_dom_sf"/>
</dbReference>
<dbReference type="EMBL" id="CAJVPK010004123">
    <property type="protein sequence ID" value="CAG8633951.1"/>
    <property type="molecule type" value="Genomic_DNA"/>
</dbReference>
<dbReference type="Pfam" id="PF00069">
    <property type="entry name" value="Pkinase"/>
    <property type="match status" value="1"/>
</dbReference>
<feature type="non-terminal residue" evidence="2">
    <location>
        <position position="1"/>
    </location>
</feature>
<dbReference type="InterPro" id="IPR051681">
    <property type="entry name" value="Ser/Thr_Kinases-Pseudokinases"/>
</dbReference>
<dbReference type="GO" id="GO:0005524">
    <property type="term" value="F:ATP binding"/>
    <property type="evidence" value="ECO:0007669"/>
    <property type="project" value="InterPro"/>
</dbReference>
<keyword evidence="3" id="KW-1185">Reference proteome</keyword>
<dbReference type="OrthoDB" id="2322753at2759"/>
<evidence type="ECO:0000313" key="3">
    <source>
        <dbReference type="Proteomes" id="UP000789706"/>
    </source>
</evidence>